<gene>
    <name evidence="3" type="ORF">JOF45_001653</name>
</gene>
<keyword evidence="2" id="KW-0812">Transmembrane</keyword>
<evidence type="ECO:0000256" key="2">
    <source>
        <dbReference type="SAM" id="Phobius"/>
    </source>
</evidence>
<keyword evidence="2" id="KW-1133">Transmembrane helix</keyword>
<dbReference type="Proteomes" id="UP001519331">
    <property type="component" value="Unassembled WGS sequence"/>
</dbReference>
<sequence length="264" mass="26884">MLRESTTRQQDLALSVLTLSAGPLLVLCGGALAPEVAEPRPGPGAVGAAVSQSVADLRRGTLQTVDEVMGLAAVAGGILLTLLTLASVLAAAAAVIAHRAGALRVEHLLSRLSPGFMRRTLVVTLSAHLAVGGLASAAATAHADLPAEQSIAADAPPAPTFITAGTAETEASMTPLFTPTAPAAPAERHQGAQQRTDPGEEDRITVRPGDTLWELVAADLGPGATDWEIARDWPRWYDHNAAAIGGDPGALAPGTVLDKPPAAR</sequence>
<keyword evidence="2" id="KW-0472">Membrane</keyword>
<reference evidence="3 4" key="1">
    <citation type="submission" date="2021-03" db="EMBL/GenBank/DDBJ databases">
        <title>Sequencing the genomes of 1000 actinobacteria strains.</title>
        <authorList>
            <person name="Klenk H.-P."/>
        </authorList>
    </citation>
    <scope>NUCLEOTIDE SEQUENCE [LARGE SCALE GENOMIC DNA]</scope>
    <source>
        <strain evidence="3 4">DSM 12544</strain>
    </source>
</reference>
<proteinExistence type="predicted"/>
<keyword evidence="4" id="KW-1185">Reference proteome</keyword>
<evidence type="ECO:0008006" key="5">
    <source>
        <dbReference type="Google" id="ProtNLM"/>
    </source>
</evidence>
<feature type="transmembrane region" description="Helical" evidence="2">
    <location>
        <begin position="116"/>
        <end position="139"/>
    </location>
</feature>
<protein>
    <recommendedName>
        <fullName evidence="5">LysM domain-containing protein</fullName>
    </recommendedName>
</protein>
<feature type="transmembrane region" description="Helical" evidence="2">
    <location>
        <begin position="12"/>
        <end position="33"/>
    </location>
</feature>
<evidence type="ECO:0000313" key="3">
    <source>
        <dbReference type="EMBL" id="MBP2318634.1"/>
    </source>
</evidence>
<comment type="caution">
    <text evidence="3">The sequence shown here is derived from an EMBL/GenBank/DDBJ whole genome shotgun (WGS) entry which is preliminary data.</text>
</comment>
<evidence type="ECO:0000256" key="1">
    <source>
        <dbReference type="SAM" id="MobiDB-lite"/>
    </source>
</evidence>
<accession>A0ABS4T2F6</accession>
<dbReference type="EMBL" id="JAGINX010000001">
    <property type="protein sequence ID" value="MBP2318634.1"/>
    <property type="molecule type" value="Genomic_DNA"/>
</dbReference>
<evidence type="ECO:0000313" key="4">
    <source>
        <dbReference type="Proteomes" id="UP001519331"/>
    </source>
</evidence>
<name>A0ABS4T2F6_9MICC</name>
<feature type="transmembrane region" description="Helical" evidence="2">
    <location>
        <begin position="68"/>
        <end position="96"/>
    </location>
</feature>
<feature type="region of interest" description="Disordered" evidence="1">
    <location>
        <begin position="180"/>
        <end position="204"/>
    </location>
</feature>
<organism evidence="3 4">
    <name type="scientific">Nesterenkonia lacusekhoensis</name>
    <dbReference type="NCBI Taxonomy" id="150832"/>
    <lineage>
        <taxon>Bacteria</taxon>
        <taxon>Bacillati</taxon>
        <taxon>Actinomycetota</taxon>
        <taxon>Actinomycetes</taxon>
        <taxon>Micrococcales</taxon>
        <taxon>Micrococcaceae</taxon>
        <taxon>Nesterenkonia</taxon>
    </lineage>
</organism>
<dbReference type="RefSeq" id="WP_210049046.1">
    <property type="nucleotide sequence ID" value="NZ_JAGINX010000001.1"/>
</dbReference>